<dbReference type="OMA" id="TLNLCFY"/>
<dbReference type="InterPro" id="IPR008615">
    <property type="entry name" value="FNIP"/>
</dbReference>
<feature type="domain" description="COI1 F-box" evidence="1">
    <location>
        <begin position="14"/>
        <end position="44"/>
    </location>
</feature>
<dbReference type="FunCoup" id="D3BUY3">
    <property type="interactions" value="59"/>
</dbReference>
<evidence type="ECO:0000313" key="3">
    <source>
        <dbReference type="Proteomes" id="UP000001396"/>
    </source>
</evidence>
<dbReference type="PANTHER" id="PTHR32134">
    <property type="entry name" value="FNIP REPEAT-CONTAINING PROTEIN"/>
    <property type="match status" value="1"/>
</dbReference>
<dbReference type="PANTHER" id="PTHR32134:SF180">
    <property type="entry name" value="FNIP REPEAT-CONTAINING PROTEIN"/>
    <property type="match status" value="1"/>
</dbReference>
<keyword evidence="3" id="KW-1185">Reference proteome</keyword>
<dbReference type="InParanoid" id="D3BUY3"/>
<protein>
    <recommendedName>
        <fullName evidence="1">COI1 F-box domain-containing protein</fullName>
    </recommendedName>
</protein>
<accession>D3BUY3</accession>
<evidence type="ECO:0000259" key="1">
    <source>
        <dbReference type="Pfam" id="PF18511"/>
    </source>
</evidence>
<name>D3BUY3_HETP5</name>
<gene>
    <name evidence="2" type="ORF">PPL_11955</name>
</gene>
<dbReference type="InterPro" id="IPR041567">
    <property type="entry name" value="COI1_F-box"/>
</dbReference>
<dbReference type="RefSeq" id="XP_020427055.1">
    <property type="nucleotide sequence ID" value="XM_020582701.1"/>
</dbReference>
<dbReference type="InterPro" id="IPR051251">
    <property type="entry name" value="STK_FNIP-Repeat"/>
</dbReference>
<evidence type="ECO:0000313" key="2">
    <source>
        <dbReference type="EMBL" id="EFA74921.1"/>
    </source>
</evidence>
<proteinExistence type="predicted"/>
<sequence>MESCSNQIDIFVNLSHLILNKIISYLDENIDRICFSLVCKRWFNDRDKYLIFNTDNININSINNRDITHNHKHFNLPSYNNIFNKSIQSKTDCSLYIGLNNFVKEYDIYFDKYTDLNSIPSYISTITLSNEISDQEYLYQLLLESQSVTTLNGCHTLKYGLPKTIKTLTLNYLFNELLVKGSLPPSLEEVTFRHSFKQEIQAGVLPEGLLEFYLYSSEYQFEFQPGVFPSSLKTLNLCFYKKPLKVGVLPENLECLYYSGASTPLEEGVLPKSLKKLIDAPPKWLQTISSLPNLEILHFYEKNTDISTINLDLLPSSLKVLEFKRYRLIGTMPTSITTLYLDKYTDLKSIPSYISTISLSIEGTDIEYFYQLLLESQSVTTFFKFNELIDKGSLPPSLEEVTFFNSFNKEIQAGVLPEGLLELSLNSTNYQFEFQPGVFPSSLKTLNLCFYRNPLKVGVLPENLEFLQYSGVRTSLEDGVLPKSLKELLCVPIRWLQAISSLPKLEILHFYEMNQEISTINLDLLPSSLKVLELQKQSRLIGTMPTSIKSLNLGKCEFQFEEIFPETLQYHFESLQYSRDTFFPIPSNIKTNKLIINGISNHDNNSLTPPSGITSISLEMSLKHKDACLRIDGNDQTTLKKLRLPYFNVRPRAFIPNTIEELDIGDNSLNDSLDLIKSIDSIKTLQFSKLPKTEIISPETFKTIKKINNIIYKDDNNNIVYRNDLLITQPYQFKRFSINLLNFLLKKSVYNGYLDENIDRICFSLVCKRWFNDRDKYLIFNTDNICINASLNNSDIQLNHKHFQLPSYNKIYLKSIQSKTDCSLYIGPGNGQTMFRYDFYYDNIRNLNSIPSNISMVSLVSRARFLDSDLEYLHRLLNESQSVTTLNGCHTLKYGLPNTIKSLSFHRQYNEKLVQGSFPSSLKSLEIVDFGYYFYQEIQPGVFPEGLLELAIDHSSYQHEFQPGVFPSSLKTLHLTNYHIPIKAGLLPTNLEFLKYTGKSTTKLEELLPKSLKSLYITVPTPSLKGLSVLPNLQTLLVHQYRNQISSLDLNELPPTIRELEIKRFRLTGTIPTSIFRLSLCECEFQFHEIFPETLQYHMESFKLTGANTIGIPSNLKIMKFKVYCSSYEPIISLPSQIESIYLGGQLNNEKEHLLDCSGGGSGGDGNRGVGGTSDKPLLRELRLPSFINVKPNFKLPNTVELLDLGLNDLEDALPMVPSTLDDSFYLIYGENQLTNLIIAKVFHQSKLTKILGKSFK</sequence>
<dbReference type="EMBL" id="ADBJ01000060">
    <property type="protein sequence ID" value="EFA74921.1"/>
    <property type="molecule type" value="Genomic_DNA"/>
</dbReference>
<reference evidence="2 3" key="1">
    <citation type="journal article" date="2011" name="Genome Res.">
        <title>Phylogeny-wide analysis of social amoeba genomes highlights ancient origins for complex intercellular communication.</title>
        <authorList>
            <person name="Heidel A.J."/>
            <person name="Lawal H.M."/>
            <person name="Felder M."/>
            <person name="Schilde C."/>
            <person name="Helps N.R."/>
            <person name="Tunggal B."/>
            <person name="Rivero F."/>
            <person name="John U."/>
            <person name="Schleicher M."/>
            <person name="Eichinger L."/>
            <person name="Platzer M."/>
            <person name="Noegel A.A."/>
            <person name="Schaap P."/>
            <person name="Gloeckner G."/>
        </authorList>
    </citation>
    <scope>NUCLEOTIDE SEQUENCE [LARGE SCALE GENOMIC DNA]</scope>
    <source>
        <strain evidence="3">ATCC 26659 / Pp 5 / PN500</strain>
    </source>
</reference>
<dbReference type="Pfam" id="PF18511">
    <property type="entry name" value="F-box_5"/>
    <property type="match status" value="1"/>
</dbReference>
<dbReference type="Proteomes" id="UP000001396">
    <property type="component" value="Unassembled WGS sequence"/>
</dbReference>
<organism evidence="2 3">
    <name type="scientific">Heterostelium pallidum (strain ATCC 26659 / Pp 5 / PN500)</name>
    <name type="common">Cellular slime mold</name>
    <name type="synonym">Polysphondylium pallidum</name>
    <dbReference type="NCBI Taxonomy" id="670386"/>
    <lineage>
        <taxon>Eukaryota</taxon>
        <taxon>Amoebozoa</taxon>
        <taxon>Evosea</taxon>
        <taxon>Eumycetozoa</taxon>
        <taxon>Dictyostelia</taxon>
        <taxon>Acytosteliales</taxon>
        <taxon>Acytosteliaceae</taxon>
        <taxon>Heterostelium</taxon>
    </lineage>
</organism>
<dbReference type="AlphaFoldDB" id="D3BUY3"/>
<dbReference type="Gene3D" id="1.20.1280.50">
    <property type="match status" value="1"/>
</dbReference>
<dbReference type="GeneID" id="31367423"/>
<dbReference type="SUPFAM" id="SSF52058">
    <property type="entry name" value="L domain-like"/>
    <property type="match status" value="1"/>
</dbReference>
<dbReference type="Pfam" id="PF05725">
    <property type="entry name" value="FNIP"/>
    <property type="match status" value="6"/>
</dbReference>
<comment type="caution">
    <text evidence="2">The sequence shown here is derived from an EMBL/GenBank/DDBJ whole genome shotgun (WGS) entry which is preliminary data.</text>
</comment>